<sequence length="88" mass="9999">MPATFAMTCQAYRHFPSPPWSCTVKYLRVHSNHPNCPEANVRRAATGLCRSCEGTDDIANCQERLNHLFTMYLHIALYDIGMTGPHFN</sequence>
<protein>
    <submittedName>
        <fullName evidence="1">Uncharacterized protein</fullName>
    </submittedName>
</protein>
<accession>A0A9P7VLQ9</accession>
<dbReference type="AlphaFoldDB" id="A0A9P7VLQ9"/>
<evidence type="ECO:0000313" key="1">
    <source>
        <dbReference type="EMBL" id="KAG7442665.1"/>
    </source>
</evidence>
<organism evidence="1 2">
    <name type="scientific">Guyanagaster necrorhizus</name>
    <dbReference type="NCBI Taxonomy" id="856835"/>
    <lineage>
        <taxon>Eukaryota</taxon>
        <taxon>Fungi</taxon>
        <taxon>Dikarya</taxon>
        <taxon>Basidiomycota</taxon>
        <taxon>Agaricomycotina</taxon>
        <taxon>Agaricomycetes</taxon>
        <taxon>Agaricomycetidae</taxon>
        <taxon>Agaricales</taxon>
        <taxon>Marasmiineae</taxon>
        <taxon>Physalacriaceae</taxon>
        <taxon>Guyanagaster</taxon>
    </lineage>
</organism>
<evidence type="ECO:0000313" key="2">
    <source>
        <dbReference type="Proteomes" id="UP000812287"/>
    </source>
</evidence>
<dbReference type="Proteomes" id="UP000812287">
    <property type="component" value="Unassembled WGS sequence"/>
</dbReference>
<reference evidence="1" key="1">
    <citation type="submission" date="2020-11" db="EMBL/GenBank/DDBJ databases">
        <title>Adaptations for nitrogen fixation in a non-lichenized fungal sporocarp promotes dispersal by wood-feeding termites.</title>
        <authorList>
            <consortium name="DOE Joint Genome Institute"/>
            <person name="Koch R.A."/>
            <person name="Yoon G."/>
            <person name="Arayal U."/>
            <person name="Lail K."/>
            <person name="Amirebrahimi M."/>
            <person name="Labutti K."/>
            <person name="Lipzen A."/>
            <person name="Riley R."/>
            <person name="Barry K."/>
            <person name="Henrissat B."/>
            <person name="Grigoriev I.V."/>
            <person name="Herr J.R."/>
            <person name="Aime M.C."/>
        </authorList>
    </citation>
    <scope>NUCLEOTIDE SEQUENCE</scope>
    <source>
        <strain evidence="1">MCA 3950</strain>
    </source>
</reference>
<keyword evidence="2" id="KW-1185">Reference proteome</keyword>
<name>A0A9P7VLQ9_9AGAR</name>
<dbReference type="EMBL" id="MU250549">
    <property type="protein sequence ID" value="KAG7442665.1"/>
    <property type="molecule type" value="Genomic_DNA"/>
</dbReference>
<proteinExistence type="predicted"/>
<comment type="caution">
    <text evidence="1">The sequence shown here is derived from an EMBL/GenBank/DDBJ whole genome shotgun (WGS) entry which is preliminary data.</text>
</comment>
<gene>
    <name evidence="1" type="ORF">BT62DRAFT_935685</name>
</gene>
<dbReference type="RefSeq" id="XP_043036165.1">
    <property type="nucleotide sequence ID" value="XM_043186997.1"/>
</dbReference>
<dbReference type="GeneID" id="66109294"/>